<protein>
    <submittedName>
        <fullName evidence="2">Uncharacterized protein</fullName>
    </submittedName>
</protein>
<keyword evidence="1" id="KW-1185">Reference proteome</keyword>
<reference evidence="2" key="1">
    <citation type="submission" date="2022-11" db="UniProtKB">
        <authorList>
            <consortium name="WormBaseParasite"/>
        </authorList>
    </citation>
    <scope>IDENTIFICATION</scope>
</reference>
<dbReference type="WBParaSite" id="jg20362">
    <property type="protein sequence ID" value="jg20362"/>
    <property type="gene ID" value="jg20362"/>
</dbReference>
<sequence length="92" mass="10377">MQVTDDSLQVRSLCLIAPQFPSSVLIISKDVASGAACRCCYRLSRFYQECGCQGRCWTDRPRREVSTLAQLSPVAETPEPVLLPLLLRYRWG</sequence>
<dbReference type="AlphaFoldDB" id="A0A915DK16"/>
<accession>A0A915DK16</accession>
<evidence type="ECO:0000313" key="2">
    <source>
        <dbReference type="WBParaSite" id="jg20362"/>
    </source>
</evidence>
<name>A0A915DK16_9BILA</name>
<proteinExistence type="predicted"/>
<evidence type="ECO:0000313" key="1">
    <source>
        <dbReference type="Proteomes" id="UP000887574"/>
    </source>
</evidence>
<organism evidence="1 2">
    <name type="scientific">Ditylenchus dipsaci</name>
    <dbReference type="NCBI Taxonomy" id="166011"/>
    <lineage>
        <taxon>Eukaryota</taxon>
        <taxon>Metazoa</taxon>
        <taxon>Ecdysozoa</taxon>
        <taxon>Nematoda</taxon>
        <taxon>Chromadorea</taxon>
        <taxon>Rhabditida</taxon>
        <taxon>Tylenchina</taxon>
        <taxon>Tylenchomorpha</taxon>
        <taxon>Sphaerularioidea</taxon>
        <taxon>Anguinidae</taxon>
        <taxon>Anguininae</taxon>
        <taxon>Ditylenchus</taxon>
    </lineage>
</organism>
<dbReference type="Proteomes" id="UP000887574">
    <property type="component" value="Unplaced"/>
</dbReference>